<evidence type="ECO:0000256" key="4">
    <source>
        <dbReference type="ARBA" id="ARBA00022989"/>
    </source>
</evidence>
<feature type="transmembrane region" description="Helical" evidence="8">
    <location>
        <begin position="139"/>
        <end position="168"/>
    </location>
</feature>
<evidence type="ECO:0000256" key="1">
    <source>
        <dbReference type="ARBA" id="ARBA00004141"/>
    </source>
</evidence>
<dbReference type="Proteomes" id="UP000887013">
    <property type="component" value="Unassembled WGS sequence"/>
</dbReference>
<evidence type="ECO:0000313" key="9">
    <source>
        <dbReference type="EMBL" id="GFT29650.1"/>
    </source>
</evidence>
<keyword evidence="6" id="KW-0325">Glycoprotein</keyword>
<feature type="coiled-coil region" evidence="7">
    <location>
        <begin position="694"/>
        <end position="742"/>
    </location>
</feature>
<feature type="transmembrane region" description="Helical" evidence="8">
    <location>
        <begin position="189"/>
        <end position="211"/>
    </location>
</feature>
<dbReference type="OrthoDB" id="6229420at2759"/>
<evidence type="ECO:0000256" key="5">
    <source>
        <dbReference type="ARBA" id="ARBA00023136"/>
    </source>
</evidence>
<name>A0A8X6TNH2_NEPPI</name>
<dbReference type="PANTHER" id="PTHR22730">
    <property type="entry name" value="PROMININ PROM PROTEIN"/>
    <property type="match status" value="1"/>
</dbReference>
<keyword evidence="5 8" id="KW-0472">Membrane</keyword>
<evidence type="ECO:0000256" key="2">
    <source>
        <dbReference type="ARBA" id="ARBA00006058"/>
    </source>
</evidence>
<evidence type="ECO:0008006" key="11">
    <source>
        <dbReference type="Google" id="ProtNLM"/>
    </source>
</evidence>
<evidence type="ECO:0000256" key="7">
    <source>
        <dbReference type="SAM" id="Coils"/>
    </source>
</evidence>
<sequence>MIAEEFQERPLTKADRATFDTERPLDIITNESNFDLQSTLSLVFLLLLHFSFSAHPSKQSGAADVSTPPPTTAHPITTKLKQLQQLEESSLTGWYQMVNKFLELIKPDQRTLEDVINFATGKHGLNPQEFVLKIAKMNYAFLTILIIGVVYVIVMLITGVFFFCCRFCGRCGAKDSQKQRRSDNCWRTIHKFCLILMVAFLVVPITCMCIITEHMTNSSPSVKGNITEVFDILGNFANTTDEDVDNAFTQVFENPIQNFDAFKSSFVELVQENISNTIDHEKLEDIKNIVSWIASVEEKHAAITNASDLSKSVQNLKSHIRSIRLEVKGLHNCTNSDKKICQLNFQQLPIERINVDDAYDHVHNEFQKLLKINFEELTSVIDQIQNNTILRNKIEQESESLKRFANETMSGDIEGFLKIKKLLKYYIDKLRQLSGFGKRKVKQVFADTDGYEIYRHWIMFGIAAVLLVPVIFLTLGLICGCSGYEKERHPTKRSSASNCGGLCLILAVYYFFLVSSALMVITIGLLVLGGNMQTFVCVPLYEKNFTMLDEIKEKLLSIHNNTLLEAIKPSKLLHDCQEDKSIVYAIGLINESDPTTFEKFISNSEIMNPGGNNEIDQKLRKAILEITSNIRERLHQFTNALNLQELKEIPERLQDRLTISRSNISRFIEDVTAALKEDLNKNDANILQIVNDPAAVLYDEMNALQEKLNRFSDTLLDIYNEADLYQDKIRDIEKSLDQVEDKLPKVIKAHLYHAIASSAGWTDMVQNIGKCFPVWIAFNIARVAACEFVVAPINGYWFGLGWALFVIIPTIFFSVKLSRFYLRMKYDDDAYIPDSGEAIPLEDMSRAKPFSYTNPGAMSWMPQFGPHQNYMVHPSSNNQSRNFHYK</sequence>
<dbReference type="Pfam" id="PF05478">
    <property type="entry name" value="Prominin"/>
    <property type="match status" value="1"/>
</dbReference>
<evidence type="ECO:0000256" key="3">
    <source>
        <dbReference type="ARBA" id="ARBA00022692"/>
    </source>
</evidence>
<gene>
    <name evidence="9" type="primary">AVEN_42672_1</name>
    <name evidence="9" type="ORF">NPIL_253522</name>
</gene>
<dbReference type="GO" id="GO:0016020">
    <property type="term" value="C:membrane"/>
    <property type="evidence" value="ECO:0007669"/>
    <property type="project" value="UniProtKB-SubCell"/>
</dbReference>
<dbReference type="InterPro" id="IPR008795">
    <property type="entry name" value="Prominin"/>
</dbReference>
<evidence type="ECO:0000256" key="6">
    <source>
        <dbReference type="ARBA" id="ARBA00023180"/>
    </source>
</evidence>
<dbReference type="AlphaFoldDB" id="A0A8X6TNH2"/>
<comment type="caution">
    <text evidence="9">The sequence shown here is derived from an EMBL/GenBank/DDBJ whole genome shotgun (WGS) entry which is preliminary data.</text>
</comment>
<evidence type="ECO:0000256" key="8">
    <source>
        <dbReference type="SAM" id="Phobius"/>
    </source>
</evidence>
<proteinExistence type="inferred from homology"/>
<keyword evidence="7" id="KW-0175">Coiled coil</keyword>
<keyword evidence="4 8" id="KW-1133">Transmembrane helix</keyword>
<keyword evidence="10" id="KW-1185">Reference proteome</keyword>
<reference evidence="9" key="1">
    <citation type="submission" date="2020-08" db="EMBL/GenBank/DDBJ databases">
        <title>Multicomponent nature underlies the extraordinary mechanical properties of spider dragline silk.</title>
        <authorList>
            <person name="Kono N."/>
            <person name="Nakamura H."/>
            <person name="Mori M."/>
            <person name="Yoshida Y."/>
            <person name="Ohtoshi R."/>
            <person name="Malay A.D."/>
            <person name="Moran D.A.P."/>
            <person name="Tomita M."/>
            <person name="Numata K."/>
            <person name="Arakawa K."/>
        </authorList>
    </citation>
    <scope>NUCLEOTIDE SEQUENCE</scope>
</reference>
<comment type="subcellular location">
    <subcellularLocation>
        <location evidence="1">Membrane</location>
        <topology evidence="1">Multi-pass membrane protein</topology>
    </subcellularLocation>
</comment>
<organism evidence="9 10">
    <name type="scientific">Nephila pilipes</name>
    <name type="common">Giant wood spider</name>
    <name type="synonym">Nephila maculata</name>
    <dbReference type="NCBI Taxonomy" id="299642"/>
    <lineage>
        <taxon>Eukaryota</taxon>
        <taxon>Metazoa</taxon>
        <taxon>Ecdysozoa</taxon>
        <taxon>Arthropoda</taxon>
        <taxon>Chelicerata</taxon>
        <taxon>Arachnida</taxon>
        <taxon>Araneae</taxon>
        <taxon>Araneomorphae</taxon>
        <taxon>Entelegynae</taxon>
        <taxon>Araneoidea</taxon>
        <taxon>Nephilidae</taxon>
        <taxon>Nephila</taxon>
    </lineage>
</organism>
<feature type="transmembrane region" description="Helical" evidence="8">
    <location>
        <begin position="457"/>
        <end position="481"/>
    </location>
</feature>
<comment type="similarity">
    <text evidence="2">Belongs to the prominin family.</text>
</comment>
<dbReference type="EMBL" id="BMAW01012636">
    <property type="protein sequence ID" value="GFT29650.1"/>
    <property type="molecule type" value="Genomic_DNA"/>
</dbReference>
<accession>A0A8X6TNH2</accession>
<dbReference type="PANTHER" id="PTHR22730:SF1">
    <property type="entry name" value="PROMININ-LIKE PROTEIN"/>
    <property type="match status" value="1"/>
</dbReference>
<protein>
    <recommendedName>
        <fullName evidence="11">Prominin-like protein</fullName>
    </recommendedName>
</protein>
<feature type="transmembrane region" description="Helical" evidence="8">
    <location>
        <begin position="502"/>
        <end position="528"/>
    </location>
</feature>
<keyword evidence="3 8" id="KW-0812">Transmembrane</keyword>
<feature type="transmembrane region" description="Helical" evidence="8">
    <location>
        <begin position="796"/>
        <end position="815"/>
    </location>
</feature>
<evidence type="ECO:0000313" key="10">
    <source>
        <dbReference type="Proteomes" id="UP000887013"/>
    </source>
</evidence>